<gene>
    <name evidence="2" type="ORF">DERYTH_LOCUS14156</name>
</gene>
<keyword evidence="3" id="KW-1185">Reference proteome</keyword>
<dbReference type="EMBL" id="CAJVPY010010441">
    <property type="protein sequence ID" value="CAG8718811.1"/>
    <property type="molecule type" value="Genomic_DNA"/>
</dbReference>
<evidence type="ECO:0000313" key="3">
    <source>
        <dbReference type="Proteomes" id="UP000789405"/>
    </source>
</evidence>
<organism evidence="2 3">
    <name type="scientific">Dentiscutata erythropus</name>
    <dbReference type="NCBI Taxonomy" id="1348616"/>
    <lineage>
        <taxon>Eukaryota</taxon>
        <taxon>Fungi</taxon>
        <taxon>Fungi incertae sedis</taxon>
        <taxon>Mucoromycota</taxon>
        <taxon>Glomeromycotina</taxon>
        <taxon>Glomeromycetes</taxon>
        <taxon>Diversisporales</taxon>
        <taxon>Gigasporaceae</taxon>
        <taxon>Dentiscutata</taxon>
    </lineage>
</organism>
<dbReference type="Proteomes" id="UP000789405">
    <property type="component" value="Unassembled WGS sequence"/>
</dbReference>
<comment type="caution">
    <text evidence="2">The sequence shown here is derived from an EMBL/GenBank/DDBJ whole genome shotgun (WGS) entry which is preliminary data.</text>
</comment>
<name>A0A9N9I3G5_9GLOM</name>
<accession>A0A9N9I3G5</accession>
<proteinExistence type="predicted"/>
<feature type="compositionally biased region" description="Basic and acidic residues" evidence="1">
    <location>
        <begin position="46"/>
        <end position="94"/>
    </location>
</feature>
<evidence type="ECO:0000256" key="1">
    <source>
        <dbReference type="SAM" id="MobiDB-lite"/>
    </source>
</evidence>
<feature type="non-terminal residue" evidence="2">
    <location>
        <position position="1"/>
    </location>
</feature>
<reference evidence="2" key="1">
    <citation type="submission" date="2021-06" db="EMBL/GenBank/DDBJ databases">
        <authorList>
            <person name="Kallberg Y."/>
            <person name="Tangrot J."/>
            <person name="Rosling A."/>
        </authorList>
    </citation>
    <scope>NUCLEOTIDE SEQUENCE</scope>
    <source>
        <strain evidence="2">MA453B</strain>
    </source>
</reference>
<feature type="region of interest" description="Disordered" evidence="1">
    <location>
        <begin position="46"/>
        <end position="107"/>
    </location>
</feature>
<evidence type="ECO:0000313" key="2">
    <source>
        <dbReference type="EMBL" id="CAG8718811.1"/>
    </source>
</evidence>
<protein>
    <submittedName>
        <fullName evidence="2">26355_t:CDS:1</fullName>
    </submittedName>
</protein>
<sequence>DICTYTNTELFDTRTCSSYSSIDNLKVIKSEARLLKYEIKIKILTDENNDKESNIDENNDKESNIDENNNKKSNIDENSDKKSNIDENNNKESNIDENNTRNQILMN</sequence>
<dbReference type="AlphaFoldDB" id="A0A9N9I3G5"/>